<dbReference type="Pfam" id="PF02358">
    <property type="entry name" value="Trehalose_PPase"/>
    <property type="match status" value="1"/>
</dbReference>
<dbReference type="EC" id="2.4.1.15" evidence="8"/>
<dbReference type="NCBIfam" id="TIGR01484">
    <property type="entry name" value="HAD-SF-IIB"/>
    <property type="match status" value="1"/>
</dbReference>
<dbReference type="InterPro" id="IPR012766">
    <property type="entry name" value="Trehalose_OtsA"/>
</dbReference>
<evidence type="ECO:0000256" key="4">
    <source>
        <dbReference type="ARBA" id="ARBA00011881"/>
    </source>
</evidence>
<dbReference type="GO" id="GO:0004805">
    <property type="term" value="F:trehalose-phosphatase activity"/>
    <property type="evidence" value="ECO:0007669"/>
    <property type="project" value="TreeGrafter"/>
</dbReference>
<comment type="catalytic activity">
    <reaction evidence="7">
        <text>D-glucose 6-phosphate + UDP-alpha-D-glucose = alpha,alpha-trehalose 6-phosphate + UDP + H(+)</text>
        <dbReference type="Rhea" id="RHEA:18889"/>
        <dbReference type="ChEBI" id="CHEBI:15378"/>
        <dbReference type="ChEBI" id="CHEBI:58223"/>
        <dbReference type="ChEBI" id="CHEBI:58429"/>
        <dbReference type="ChEBI" id="CHEBI:58885"/>
        <dbReference type="ChEBI" id="CHEBI:61548"/>
        <dbReference type="EC" id="2.4.1.15"/>
    </reaction>
</comment>
<organism evidence="9 10">
    <name type="scientific">Candidatus Auribacter fodinae</name>
    <dbReference type="NCBI Taxonomy" id="2093366"/>
    <lineage>
        <taxon>Bacteria</taxon>
        <taxon>Pseudomonadati</taxon>
        <taxon>Candidatus Auribacterota</taxon>
        <taxon>Candidatus Auribacteria</taxon>
        <taxon>Candidatus Auribacterales</taxon>
        <taxon>Candidatus Auribacteraceae</taxon>
        <taxon>Candidatus Auribacter</taxon>
    </lineage>
</organism>
<comment type="subunit">
    <text evidence="4">Homotetramer.</text>
</comment>
<proteinExistence type="inferred from homology"/>
<dbReference type="GO" id="GO:0003825">
    <property type="term" value="F:alpha,alpha-trehalose-phosphate synthase (UDP-forming) activity"/>
    <property type="evidence" value="ECO:0007669"/>
    <property type="project" value="UniProtKB-UniRule"/>
</dbReference>
<evidence type="ECO:0000313" key="10">
    <source>
        <dbReference type="Proteomes" id="UP000266426"/>
    </source>
</evidence>
<dbReference type="GO" id="GO:0005829">
    <property type="term" value="C:cytosol"/>
    <property type="evidence" value="ECO:0007669"/>
    <property type="project" value="TreeGrafter"/>
</dbReference>
<dbReference type="AlphaFoldDB" id="A0A3A4R4K4"/>
<dbReference type="NCBIfam" id="TIGR02400">
    <property type="entry name" value="trehalose_OtsA"/>
    <property type="match status" value="1"/>
</dbReference>
<keyword evidence="6" id="KW-0808">Transferase</keyword>
<keyword evidence="5" id="KW-0328">Glycosyltransferase</keyword>
<dbReference type="PANTHER" id="PTHR10788">
    <property type="entry name" value="TREHALOSE-6-PHOSPHATE SYNTHASE"/>
    <property type="match status" value="1"/>
</dbReference>
<dbReference type="UniPathway" id="UPA00299"/>
<sequence length="733" mass="83915">MSGVVVVSNRLPVSVRQEPNGPLSFLPSSGGLATGLASLPNAAENLWVGWPGVSSDSLSKAERREIIKHLADINCRPVFLSDDDMELYYYGFSNKTVWPLFHYFPMYTVYSHEYWEAYRKVNSLFCDELLKFVKPGSTIWVHDYQLMLLPQMIRERMPDVYIGFFLHIPFPSFEIFRLLPYRMEIIDGLLGADLLGFHTYDYVRHFFSSVCRIKGIEQTLGEMRVGNRLVKADTFPLGIDYEKFSTAPSMPEVEQELAQMQEEFQDNQVIISIDRLDYTKGILQRLEAYDLFLHRYPDFIGKVTLVILAVPSRVGVTEYQQLREHVERLVGRINGEYGSLDWVPVRYMFRAVSFEKLIALYNLADVALITPLRDGMNLIAKECIAANKSNNIVLVLSEMAGAASELSEAVIVNANNMGEIADSIKQALTMPDYERKERCVNMKRRLANYTVKRWANEFLNAMELLRHKQETMVSQKLSPSIRRKLLRQYEKAQNRLLLLDYDGTMVSFAGRPEKAGPDSELISILQQLTDDPQNEVVIISGRDRETLSSWLGKLNVSMIAEHGGWLRGKNSDQWHNLEPMKTDWKEVIRPLMETYVDRTPGAIIEEKDFALVWHCRNVSPELRHVRSQELRDAIFHLTTNLGIGVLEGNKVLEVKNLSVNKGQAAQLWLESKKWDFIFAVGDDTTDEFMFEALPGSAYSIRVGYQITKARFNIENVRDVRSLLNEMAKAGVPC</sequence>
<dbReference type="InterPro" id="IPR001830">
    <property type="entry name" value="Glyco_trans_20"/>
</dbReference>
<dbReference type="Gene3D" id="3.30.70.1020">
    <property type="entry name" value="Trehalose-6-phosphate phosphatase related protein, domain 2"/>
    <property type="match status" value="1"/>
</dbReference>
<evidence type="ECO:0000256" key="2">
    <source>
        <dbReference type="ARBA" id="ARBA00006330"/>
    </source>
</evidence>
<dbReference type="Gene3D" id="3.40.50.2000">
    <property type="entry name" value="Glycogen Phosphorylase B"/>
    <property type="match status" value="2"/>
</dbReference>
<dbReference type="GO" id="GO:0005992">
    <property type="term" value="P:trehalose biosynthetic process"/>
    <property type="evidence" value="ECO:0007669"/>
    <property type="project" value="UniProtKB-UniRule"/>
</dbReference>
<dbReference type="PANTHER" id="PTHR10788:SF106">
    <property type="entry name" value="BCDNA.GH08860"/>
    <property type="match status" value="1"/>
</dbReference>
<dbReference type="CDD" id="cd03788">
    <property type="entry name" value="GT20_TPS"/>
    <property type="match status" value="1"/>
</dbReference>
<evidence type="ECO:0000256" key="7">
    <source>
        <dbReference type="ARBA" id="ARBA00048039"/>
    </source>
</evidence>
<protein>
    <recommendedName>
        <fullName evidence="8">Alpha,alpha-trehalose-phosphate synthase</fullName>
        <ecNumber evidence="8">2.4.1.15</ecNumber>
    </recommendedName>
</protein>
<name>A0A3A4R4K4_9BACT</name>
<comment type="caution">
    <text evidence="9">The sequence shown here is derived from an EMBL/GenBank/DDBJ whole genome shotgun (WGS) entry which is preliminary data.</text>
</comment>
<dbReference type="NCBIfam" id="NF011071">
    <property type="entry name" value="PRK14501.1"/>
    <property type="match status" value="1"/>
</dbReference>
<evidence type="ECO:0000256" key="1">
    <source>
        <dbReference type="ARBA" id="ARBA00005199"/>
    </source>
</evidence>
<dbReference type="SUPFAM" id="SSF53756">
    <property type="entry name" value="UDP-Glycosyltransferase/glycogen phosphorylase"/>
    <property type="match status" value="1"/>
</dbReference>
<comment type="pathway">
    <text evidence="1">Glycan biosynthesis; trehalose biosynthesis.</text>
</comment>
<dbReference type="InterPro" id="IPR003337">
    <property type="entry name" value="Trehalose_PPase"/>
</dbReference>
<reference evidence="9 10" key="1">
    <citation type="journal article" date="2017" name="ISME J.">
        <title>Energy and carbon metabolisms in a deep terrestrial subsurface fluid microbial community.</title>
        <authorList>
            <person name="Momper L."/>
            <person name="Jungbluth S.P."/>
            <person name="Lee M.D."/>
            <person name="Amend J.P."/>
        </authorList>
    </citation>
    <scope>NUCLEOTIDE SEQUENCE [LARGE SCALE GENOMIC DNA]</scope>
    <source>
        <strain evidence="9">SURF_26</strain>
    </source>
</reference>
<gene>
    <name evidence="9" type="ORF">C4541_02940</name>
</gene>
<evidence type="ECO:0000256" key="3">
    <source>
        <dbReference type="ARBA" id="ARBA00008799"/>
    </source>
</evidence>
<comment type="similarity">
    <text evidence="2">In the C-terminal section; belongs to the trehalose phosphatase family.</text>
</comment>
<dbReference type="Gene3D" id="3.40.50.1000">
    <property type="entry name" value="HAD superfamily/HAD-like"/>
    <property type="match status" value="1"/>
</dbReference>
<evidence type="ECO:0000256" key="8">
    <source>
        <dbReference type="NCBIfam" id="TIGR02400"/>
    </source>
</evidence>
<dbReference type="InterPro" id="IPR036412">
    <property type="entry name" value="HAD-like_sf"/>
</dbReference>
<dbReference type="InterPro" id="IPR006379">
    <property type="entry name" value="HAD-SF_hydro_IIB"/>
</dbReference>
<dbReference type="InterPro" id="IPR023214">
    <property type="entry name" value="HAD_sf"/>
</dbReference>
<dbReference type="Proteomes" id="UP000266426">
    <property type="component" value="Unassembled WGS sequence"/>
</dbReference>
<evidence type="ECO:0000313" key="9">
    <source>
        <dbReference type="EMBL" id="RJP61044.1"/>
    </source>
</evidence>
<evidence type="ECO:0000256" key="5">
    <source>
        <dbReference type="ARBA" id="ARBA00022676"/>
    </source>
</evidence>
<dbReference type="CDD" id="cd01627">
    <property type="entry name" value="HAD_TPP"/>
    <property type="match status" value="1"/>
</dbReference>
<dbReference type="NCBIfam" id="TIGR00685">
    <property type="entry name" value="T6PP"/>
    <property type="match status" value="1"/>
</dbReference>
<accession>A0A3A4R4K4</accession>
<evidence type="ECO:0000256" key="6">
    <source>
        <dbReference type="ARBA" id="ARBA00022679"/>
    </source>
</evidence>
<dbReference type="EMBL" id="QZJZ01000017">
    <property type="protein sequence ID" value="RJP61044.1"/>
    <property type="molecule type" value="Genomic_DNA"/>
</dbReference>
<comment type="similarity">
    <text evidence="3">Belongs to the glycosyltransferase 20 family.</text>
</comment>
<dbReference type="Pfam" id="PF00982">
    <property type="entry name" value="Glyco_transf_20"/>
    <property type="match status" value="1"/>
</dbReference>
<dbReference type="SUPFAM" id="SSF56784">
    <property type="entry name" value="HAD-like"/>
    <property type="match status" value="1"/>
</dbReference>